<dbReference type="InterPro" id="IPR026881">
    <property type="entry name" value="WYL_dom"/>
</dbReference>
<evidence type="ECO:0000256" key="2">
    <source>
        <dbReference type="ARBA" id="ARBA00023125"/>
    </source>
</evidence>
<dbReference type="PANTHER" id="PTHR34580">
    <property type="match status" value="1"/>
</dbReference>
<dbReference type="Pfam" id="PF13280">
    <property type="entry name" value="WYL"/>
    <property type="match status" value="1"/>
</dbReference>
<dbReference type="InterPro" id="IPR013196">
    <property type="entry name" value="HTH_11"/>
</dbReference>
<dbReference type="InterPro" id="IPR051534">
    <property type="entry name" value="CBASS_pafABC_assoc_protein"/>
</dbReference>
<dbReference type="InterPro" id="IPR028349">
    <property type="entry name" value="PafC-like"/>
</dbReference>
<dbReference type="InterPro" id="IPR001034">
    <property type="entry name" value="DeoR_HTH"/>
</dbReference>
<dbReference type="PANTHER" id="PTHR34580:SF1">
    <property type="entry name" value="PROTEIN PAFC"/>
    <property type="match status" value="1"/>
</dbReference>
<keyword evidence="1" id="KW-0805">Transcription regulation</keyword>
<keyword evidence="2" id="KW-0238">DNA-binding</keyword>
<dbReference type="Gene3D" id="1.10.10.10">
    <property type="entry name" value="Winged helix-like DNA-binding domain superfamily/Winged helix DNA-binding domain"/>
    <property type="match status" value="1"/>
</dbReference>
<dbReference type="PROSITE" id="PS52050">
    <property type="entry name" value="WYL"/>
    <property type="match status" value="1"/>
</dbReference>
<dbReference type="SUPFAM" id="SSF46785">
    <property type="entry name" value="Winged helix' DNA-binding domain"/>
    <property type="match status" value="1"/>
</dbReference>
<reference evidence="5" key="1">
    <citation type="submission" date="2020-02" db="EMBL/GenBank/DDBJ databases">
        <authorList>
            <person name="Meier V. D."/>
        </authorList>
    </citation>
    <scope>NUCLEOTIDE SEQUENCE</scope>
    <source>
        <strain evidence="5">AVDCRST_MAG49</strain>
    </source>
</reference>
<sequence>MRADRLLSILLLLQVHRRLTARDLAERLEVSPRTIHRDMDALSAVGVPVHAERGAGGGWVLAEPYRTDLTGLTEAELQTLFLAQPPRLLADLGLRTAAEGALVKLLAALPAARRQGAEEARQRIHVDTTGWHPSEEATPALATLQDAVWRERRLRLTYRRGDGTEVERLVDPLGLVAKGRAWYLIAGVDGEPRTYRVSRVVTAAPLEEPCVRPPGFDLVAWWERSMVDFAAGLPRYEAAVRVAPGALGWVTGPGRPGRVEAVDPPDADGWTPVRLRFDVLEEACGFALGLGPRVEVVAPTELRERVLTEARATVAFYAGRPDVAGSDHGASGEPNPGS</sequence>
<evidence type="ECO:0000256" key="1">
    <source>
        <dbReference type="ARBA" id="ARBA00023015"/>
    </source>
</evidence>
<accession>A0A6J4U823</accession>
<dbReference type="InterPro" id="IPR036390">
    <property type="entry name" value="WH_DNA-bd_sf"/>
</dbReference>
<keyword evidence="3" id="KW-0804">Transcription</keyword>
<name>A0A6J4U823_9BACT</name>
<dbReference type="PROSITE" id="PS51000">
    <property type="entry name" value="HTH_DEOR_2"/>
    <property type="match status" value="1"/>
</dbReference>
<dbReference type="GO" id="GO:0003677">
    <property type="term" value="F:DNA binding"/>
    <property type="evidence" value="ECO:0007669"/>
    <property type="project" value="UniProtKB-KW"/>
</dbReference>
<dbReference type="InterPro" id="IPR018356">
    <property type="entry name" value="Tscrpt_reg_HTH_DeoR_CS"/>
</dbReference>
<dbReference type="InterPro" id="IPR057727">
    <property type="entry name" value="WCX_dom"/>
</dbReference>
<organism evidence="5">
    <name type="scientific">uncultured Thermomicrobiales bacterium</name>
    <dbReference type="NCBI Taxonomy" id="1645740"/>
    <lineage>
        <taxon>Bacteria</taxon>
        <taxon>Pseudomonadati</taxon>
        <taxon>Thermomicrobiota</taxon>
        <taxon>Thermomicrobia</taxon>
        <taxon>Thermomicrobiales</taxon>
        <taxon>environmental samples</taxon>
    </lineage>
</organism>
<dbReference type="AlphaFoldDB" id="A0A6J4U823"/>
<dbReference type="GO" id="GO:0003700">
    <property type="term" value="F:DNA-binding transcription factor activity"/>
    <property type="evidence" value="ECO:0007669"/>
    <property type="project" value="InterPro"/>
</dbReference>
<evidence type="ECO:0000259" key="4">
    <source>
        <dbReference type="PROSITE" id="PS51000"/>
    </source>
</evidence>
<dbReference type="EMBL" id="CADCWG010000054">
    <property type="protein sequence ID" value="CAA9541046.1"/>
    <property type="molecule type" value="Genomic_DNA"/>
</dbReference>
<feature type="domain" description="HTH deoR-type" evidence="4">
    <location>
        <begin position="2"/>
        <end position="57"/>
    </location>
</feature>
<dbReference type="Pfam" id="PF08279">
    <property type="entry name" value="HTH_11"/>
    <property type="match status" value="1"/>
</dbReference>
<dbReference type="PROSITE" id="PS00894">
    <property type="entry name" value="HTH_DEOR_1"/>
    <property type="match status" value="1"/>
</dbReference>
<evidence type="ECO:0000256" key="3">
    <source>
        <dbReference type="ARBA" id="ARBA00023163"/>
    </source>
</evidence>
<gene>
    <name evidence="5" type="ORF">AVDCRST_MAG49-818</name>
</gene>
<protein>
    <submittedName>
        <fullName evidence="5">Transcriptional regulator, DeoR family</fullName>
    </submittedName>
</protein>
<evidence type="ECO:0000313" key="5">
    <source>
        <dbReference type="EMBL" id="CAA9541046.1"/>
    </source>
</evidence>
<dbReference type="PIRSF" id="PIRSF016838">
    <property type="entry name" value="PafC"/>
    <property type="match status" value="1"/>
</dbReference>
<dbReference type="InterPro" id="IPR036388">
    <property type="entry name" value="WH-like_DNA-bd_sf"/>
</dbReference>
<dbReference type="Pfam" id="PF25583">
    <property type="entry name" value="WCX"/>
    <property type="match status" value="1"/>
</dbReference>
<proteinExistence type="predicted"/>